<sequence length="255" mass="27647">MDGNIATAPEGNPKPRPSGKAKQQDNGLDHEPRSPALDADELRRHQTRVRANSVGNAMAGAPPGDPPGSDLWEMIKRWLQAQSPTVVLLLIILYTAELAFSTIHASIWNSTLDIPGLDTIDIPWFGQLMAGWGTFSWISLIAGLVTVFLPVIIFTTLFKTRAFDDWSNLFADRNTGVFFAACVVVWLILVVLEFQVFKSNLTTIGQTPPASCQLAGINCPTKTMSPIEMSLISGALMAMNAAIGMATGFMTSKLK</sequence>
<evidence type="ECO:0000256" key="2">
    <source>
        <dbReference type="SAM" id="Phobius"/>
    </source>
</evidence>
<keyword evidence="2" id="KW-0472">Membrane</keyword>
<gene>
    <name evidence="3" type="ORF">So717_43140</name>
</gene>
<feature type="region of interest" description="Disordered" evidence="1">
    <location>
        <begin position="1"/>
        <end position="43"/>
    </location>
</feature>
<feature type="transmembrane region" description="Helical" evidence="2">
    <location>
        <begin position="231"/>
        <end position="250"/>
    </location>
</feature>
<proteinExistence type="predicted"/>
<comment type="caution">
    <text evidence="3">The sequence shown here is derived from an EMBL/GenBank/DDBJ whole genome shotgun (WGS) entry which is preliminary data.</text>
</comment>
<feature type="transmembrane region" description="Helical" evidence="2">
    <location>
        <begin position="86"/>
        <end position="108"/>
    </location>
</feature>
<keyword evidence="2" id="KW-1133">Transmembrane helix</keyword>
<dbReference type="EMBL" id="BLIV01000016">
    <property type="protein sequence ID" value="GFE52561.1"/>
    <property type="molecule type" value="Genomic_DNA"/>
</dbReference>
<accession>A0A640VZL0</accession>
<keyword evidence="4" id="KW-1185">Reference proteome</keyword>
<protein>
    <submittedName>
        <fullName evidence="3">Uncharacterized protein</fullName>
    </submittedName>
</protein>
<organism evidence="3 4">
    <name type="scientific">Roseobacter cerasinus</name>
    <dbReference type="NCBI Taxonomy" id="2602289"/>
    <lineage>
        <taxon>Bacteria</taxon>
        <taxon>Pseudomonadati</taxon>
        <taxon>Pseudomonadota</taxon>
        <taxon>Alphaproteobacteria</taxon>
        <taxon>Rhodobacterales</taxon>
        <taxon>Roseobacteraceae</taxon>
        <taxon>Roseobacter</taxon>
    </lineage>
</organism>
<dbReference type="Proteomes" id="UP000436522">
    <property type="component" value="Unassembled WGS sequence"/>
</dbReference>
<evidence type="ECO:0000313" key="4">
    <source>
        <dbReference type="Proteomes" id="UP000436522"/>
    </source>
</evidence>
<feature type="transmembrane region" description="Helical" evidence="2">
    <location>
        <begin position="177"/>
        <end position="197"/>
    </location>
</feature>
<evidence type="ECO:0000256" key="1">
    <source>
        <dbReference type="SAM" id="MobiDB-lite"/>
    </source>
</evidence>
<keyword evidence="2" id="KW-0812">Transmembrane</keyword>
<dbReference type="AlphaFoldDB" id="A0A640VZL0"/>
<dbReference type="RefSeq" id="WP_159981357.1">
    <property type="nucleotide sequence ID" value="NZ_BLIV01000016.1"/>
</dbReference>
<name>A0A640VZL0_9RHOB</name>
<reference evidence="3 4" key="1">
    <citation type="submission" date="2019-12" db="EMBL/GenBank/DDBJ databases">
        <title>Roseobacter cerasinus sp. nov., isolated from seawater around aquaculture.</title>
        <authorList>
            <person name="Muramatsu S."/>
            <person name="Takabe Y."/>
            <person name="Mori K."/>
            <person name="Takaichi S."/>
            <person name="Hanada S."/>
        </authorList>
    </citation>
    <scope>NUCLEOTIDE SEQUENCE [LARGE SCALE GENOMIC DNA]</scope>
    <source>
        <strain evidence="3 4">AI77</strain>
    </source>
</reference>
<feature type="transmembrane region" description="Helical" evidence="2">
    <location>
        <begin position="135"/>
        <end position="157"/>
    </location>
</feature>
<evidence type="ECO:0000313" key="3">
    <source>
        <dbReference type="EMBL" id="GFE52561.1"/>
    </source>
</evidence>